<dbReference type="GO" id="GO:0004619">
    <property type="term" value="F:phosphoglycerate mutase activity"/>
    <property type="evidence" value="ECO:0007669"/>
    <property type="project" value="UniProtKB-UniRule"/>
</dbReference>
<proteinExistence type="inferred from homology"/>
<evidence type="ECO:0000256" key="1">
    <source>
        <dbReference type="ARBA" id="ARBA00000370"/>
    </source>
</evidence>
<evidence type="ECO:0000313" key="17">
    <source>
        <dbReference type="Proteomes" id="UP000198718"/>
    </source>
</evidence>
<protein>
    <recommendedName>
        <fullName evidence="9 10">2,3-bisphosphoglycerate-independent phosphoglycerate mutase</fullName>
        <shortName evidence="10">BPG-independent PGAM</shortName>
        <shortName evidence="10">Phosphoglyceromutase</shortName>
        <shortName evidence="10">iPGM</shortName>
        <ecNumber evidence="4 10">5.4.2.12</ecNumber>
    </recommendedName>
</protein>
<evidence type="ECO:0000313" key="16">
    <source>
        <dbReference type="EMBL" id="SDK71645.1"/>
    </source>
</evidence>
<name>A0A1G9E6B8_9FIRM</name>
<dbReference type="AlphaFoldDB" id="A0A1G9E6B8"/>
<evidence type="ECO:0000256" key="11">
    <source>
        <dbReference type="PIRSR" id="PIRSR001492-1"/>
    </source>
</evidence>
<dbReference type="NCBIfam" id="TIGR01307">
    <property type="entry name" value="pgm_bpd_ind"/>
    <property type="match status" value="1"/>
</dbReference>
<feature type="binding site" evidence="10 12">
    <location>
        <position position="190"/>
    </location>
    <ligand>
        <name>substrate</name>
    </ligand>
</feature>
<dbReference type="SUPFAM" id="SSF64158">
    <property type="entry name" value="2,3-Bisphosphoglycerate-independent phosphoglycerate mutase, substrate-binding domain"/>
    <property type="match status" value="1"/>
</dbReference>
<dbReference type="Gene3D" id="3.40.1450.10">
    <property type="entry name" value="BPG-independent phosphoglycerate mutase, domain B"/>
    <property type="match status" value="1"/>
</dbReference>
<dbReference type="PIRSF" id="PIRSF001492">
    <property type="entry name" value="IPGAM"/>
    <property type="match status" value="1"/>
</dbReference>
<feature type="binding site" evidence="10 12">
    <location>
        <position position="122"/>
    </location>
    <ligand>
        <name>substrate</name>
    </ligand>
</feature>
<dbReference type="Gene3D" id="3.40.720.10">
    <property type="entry name" value="Alkaline Phosphatase, subunit A"/>
    <property type="match status" value="1"/>
</dbReference>
<comment type="subunit">
    <text evidence="10">Monomer.</text>
</comment>
<comment type="similarity">
    <text evidence="3 10">Belongs to the BPG-independent phosphoglycerate mutase family.</text>
</comment>
<feature type="binding site" evidence="10 12">
    <location>
        <begin position="152"/>
        <end position="153"/>
    </location>
    <ligand>
        <name>substrate</name>
    </ligand>
</feature>
<keyword evidence="17" id="KW-1185">Reference proteome</keyword>
<dbReference type="EMBL" id="FNFP01000003">
    <property type="protein sequence ID" value="SDK71645.1"/>
    <property type="molecule type" value="Genomic_DNA"/>
</dbReference>
<dbReference type="GO" id="GO:0006096">
    <property type="term" value="P:glycolytic process"/>
    <property type="evidence" value="ECO:0007669"/>
    <property type="project" value="UniProtKB-UniRule"/>
</dbReference>
<feature type="domain" description="BPG-independent PGAM N-terminal" evidence="15">
    <location>
        <begin position="81"/>
        <end position="297"/>
    </location>
</feature>
<feature type="binding site" evidence="10 12">
    <location>
        <begin position="259"/>
        <end position="262"/>
    </location>
    <ligand>
        <name>substrate</name>
    </ligand>
</feature>
<keyword evidence="5 10" id="KW-0479">Metal-binding</keyword>
<dbReference type="Pfam" id="PF06415">
    <property type="entry name" value="iPGM_N"/>
    <property type="match status" value="1"/>
</dbReference>
<evidence type="ECO:0000259" key="15">
    <source>
        <dbReference type="Pfam" id="PF06415"/>
    </source>
</evidence>
<evidence type="ECO:0000256" key="9">
    <source>
        <dbReference type="ARBA" id="ARBA00071648"/>
    </source>
</evidence>
<dbReference type="SUPFAM" id="SSF53649">
    <property type="entry name" value="Alkaline phosphatase-like"/>
    <property type="match status" value="1"/>
</dbReference>
<dbReference type="FunFam" id="3.40.720.10:FF:000001">
    <property type="entry name" value="2,3-bisphosphoglycerate-independent phosphoglycerate mutase"/>
    <property type="match status" value="1"/>
</dbReference>
<feature type="binding site" evidence="10 12">
    <location>
        <position position="184"/>
    </location>
    <ligand>
        <name>substrate</name>
    </ligand>
</feature>
<feature type="binding site" evidence="10 12">
    <location>
        <position position="334"/>
    </location>
    <ligand>
        <name>substrate</name>
    </ligand>
</feature>
<dbReference type="InterPro" id="IPR036646">
    <property type="entry name" value="PGAM_B_sf"/>
</dbReference>
<dbReference type="RefSeq" id="WP_176762115.1">
    <property type="nucleotide sequence ID" value="NZ_FNFP01000003.1"/>
</dbReference>
<comment type="pathway">
    <text evidence="2 10">Carbohydrate degradation; glycolysis; pyruvate from D-glyceraldehyde 3-phosphate: step 3/5.</text>
</comment>
<dbReference type="HAMAP" id="MF_01038">
    <property type="entry name" value="GpmI"/>
    <property type="match status" value="1"/>
</dbReference>
<dbReference type="InterPro" id="IPR005995">
    <property type="entry name" value="Pgm_bpd_ind"/>
</dbReference>
<evidence type="ECO:0000256" key="7">
    <source>
        <dbReference type="ARBA" id="ARBA00023211"/>
    </source>
</evidence>
<comment type="function">
    <text evidence="10">Catalyzes the interconversion of 2-phosphoglycerate and 3-phosphoglycerate.</text>
</comment>
<dbReference type="EC" id="5.4.2.12" evidence="4 10"/>
<feature type="binding site" evidence="10 13">
    <location>
        <position position="405"/>
    </location>
    <ligand>
        <name>Mn(2+)</name>
        <dbReference type="ChEBI" id="CHEBI:29035"/>
        <label>1</label>
    </ligand>
</feature>
<organism evidence="16 17">
    <name type="scientific">Natronincola ferrireducens</name>
    <dbReference type="NCBI Taxonomy" id="393762"/>
    <lineage>
        <taxon>Bacteria</taxon>
        <taxon>Bacillati</taxon>
        <taxon>Bacillota</taxon>
        <taxon>Clostridia</taxon>
        <taxon>Peptostreptococcales</taxon>
        <taxon>Natronincolaceae</taxon>
        <taxon>Natronincola</taxon>
    </lineage>
</organism>
<keyword evidence="7 10" id="KW-0464">Manganese</keyword>
<evidence type="ECO:0000256" key="12">
    <source>
        <dbReference type="PIRSR" id="PIRSR001492-2"/>
    </source>
</evidence>
<dbReference type="Pfam" id="PF01676">
    <property type="entry name" value="Metalloenzyme"/>
    <property type="match status" value="1"/>
</dbReference>
<evidence type="ECO:0000256" key="8">
    <source>
        <dbReference type="ARBA" id="ARBA00023235"/>
    </source>
</evidence>
<evidence type="ECO:0000256" key="5">
    <source>
        <dbReference type="ARBA" id="ARBA00022723"/>
    </source>
</evidence>
<dbReference type="STRING" id="393762.SAMN05660472_01850"/>
<feature type="binding site" evidence="10 13">
    <location>
        <position position="61"/>
    </location>
    <ligand>
        <name>Mn(2+)</name>
        <dbReference type="ChEBI" id="CHEBI:29035"/>
        <label>2</label>
    </ligand>
</feature>
<dbReference type="InterPro" id="IPR011258">
    <property type="entry name" value="BPG-indep_PGM_N"/>
</dbReference>
<dbReference type="UniPathway" id="UPA00109">
    <property type="reaction ID" value="UER00186"/>
</dbReference>
<comment type="cofactor">
    <cofactor evidence="10">
        <name>Mn(2+)</name>
        <dbReference type="ChEBI" id="CHEBI:29035"/>
    </cofactor>
    <text evidence="10">Binds 2 manganese ions per subunit.</text>
</comment>
<dbReference type="PANTHER" id="PTHR31637">
    <property type="entry name" value="2,3-BISPHOSPHOGLYCERATE-INDEPENDENT PHOSPHOGLYCERATE MUTASE"/>
    <property type="match status" value="1"/>
</dbReference>
<dbReference type="FunFam" id="3.40.1450.10:FF:000001">
    <property type="entry name" value="2,3-bisphosphoglycerate-independent phosphoglycerate mutase"/>
    <property type="match status" value="1"/>
</dbReference>
<dbReference type="GO" id="GO:0006007">
    <property type="term" value="P:glucose catabolic process"/>
    <property type="evidence" value="ECO:0007669"/>
    <property type="project" value="InterPro"/>
</dbReference>
<dbReference type="Proteomes" id="UP000198718">
    <property type="component" value="Unassembled WGS sequence"/>
</dbReference>
<feature type="domain" description="Metalloenzyme" evidence="14">
    <location>
        <begin position="3"/>
        <end position="499"/>
    </location>
</feature>
<dbReference type="InterPro" id="IPR017850">
    <property type="entry name" value="Alkaline_phosphatase_core_sf"/>
</dbReference>
<dbReference type="GO" id="GO:0043937">
    <property type="term" value="P:regulation of sporulation"/>
    <property type="evidence" value="ECO:0007669"/>
    <property type="project" value="UniProtKB-ARBA"/>
</dbReference>
<evidence type="ECO:0000256" key="6">
    <source>
        <dbReference type="ARBA" id="ARBA00023152"/>
    </source>
</evidence>
<evidence type="ECO:0000256" key="2">
    <source>
        <dbReference type="ARBA" id="ARBA00004798"/>
    </source>
</evidence>
<dbReference type="InterPro" id="IPR006124">
    <property type="entry name" value="Metalloenzyme"/>
</dbReference>
<evidence type="ECO:0000256" key="4">
    <source>
        <dbReference type="ARBA" id="ARBA00012026"/>
    </source>
</evidence>
<evidence type="ECO:0000256" key="10">
    <source>
        <dbReference type="HAMAP-Rule" id="MF_01038"/>
    </source>
</evidence>
<dbReference type="CDD" id="cd16010">
    <property type="entry name" value="iPGM"/>
    <property type="match status" value="1"/>
</dbReference>
<feature type="binding site" evidence="10 13">
    <location>
        <position position="11"/>
    </location>
    <ligand>
        <name>Mn(2+)</name>
        <dbReference type="ChEBI" id="CHEBI:29035"/>
        <label>2</label>
    </ligand>
</feature>
<dbReference type="PANTHER" id="PTHR31637:SF0">
    <property type="entry name" value="2,3-BISPHOSPHOGLYCERATE-INDEPENDENT PHOSPHOGLYCERATE MUTASE"/>
    <property type="match status" value="1"/>
</dbReference>
<sequence length="511" mass="56631">MKKPVALIILDGFGIREKDLGNAIKSADLPNYNKLINTYPYTQVEASGMAVGLPEGQMGNSEVGHLNIGAGRIVYQELTRISKAIKDADFYKNQKFLDVISHVKNNNTKLHLMGLVSDGGVHSHLEHLFALLEMAKEHELQEVYIHCFLDGRDTPPQSAKQYVGSLVEKIQQLGIGRVSTICGRYYAMDRDQRWERIKLAYDTLVMGKGRLAQDPLGAVEMAYDLGENDEFVLPTVIPNAKGNVDTVDANDGVIFFNFRPDRARQMTRALIDIDFDGFEREKGSLPLHYVTMTLYDKTITNLNIAYEPQSLSNTLGQYIGKKGLRQFRIAETEKYAHVTYFFNGGVEIANPGEDRKLIPSPQVATYDLQPEMSAEEVTEALLGELDKDKYDFIVLNYANPDMVGHTGVMEAAIKALEKVDSCLGRVIEKLLQKGGKAIVTSDHGNSEELIDEITGGPITAHTTNPVPLIVVGQRGVELRDNGKLCDIAPTLLELMGLEKPDEMTGSSLIIK</sequence>
<reference evidence="16 17" key="1">
    <citation type="submission" date="2016-10" db="EMBL/GenBank/DDBJ databases">
        <authorList>
            <person name="de Groot N.N."/>
        </authorList>
    </citation>
    <scope>NUCLEOTIDE SEQUENCE [LARGE SCALE GENOMIC DNA]</scope>
    <source>
        <strain evidence="16 17">DSM 18346</strain>
    </source>
</reference>
<gene>
    <name evidence="10" type="primary">gpmI</name>
    <name evidence="16" type="ORF">SAMN05660472_01850</name>
</gene>
<keyword evidence="6 10" id="KW-0324">Glycolysis</keyword>
<dbReference type="GO" id="GO:0030145">
    <property type="term" value="F:manganese ion binding"/>
    <property type="evidence" value="ECO:0007669"/>
    <property type="project" value="UniProtKB-UniRule"/>
</dbReference>
<feature type="binding site" evidence="10 13">
    <location>
        <position position="401"/>
    </location>
    <ligand>
        <name>Mn(2+)</name>
        <dbReference type="ChEBI" id="CHEBI:29035"/>
        <label>1</label>
    </ligand>
</feature>
<feature type="binding site" evidence="10 13">
    <location>
        <position position="461"/>
    </location>
    <ligand>
        <name>Mn(2+)</name>
        <dbReference type="ChEBI" id="CHEBI:29035"/>
        <label>1</label>
    </ligand>
</feature>
<dbReference type="GO" id="GO:0005829">
    <property type="term" value="C:cytosol"/>
    <property type="evidence" value="ECO:0007669"/>
    <property type="project" value="TreeGrafter"/>
</dbReference>
<keyword evidence="8 10" id="KW-0413">Isomerase</keyword>
<evidence type="ECO:0000256" key="3">
    <source>
        <dbReference type="ARBA" id="ARBA00008819"/>
    </source>
</evidence>
<feature type="binding site" evidence="10 13">
    <location>
        <position position="443"/>
    </location>
    <ligand>
        <name>Mn(2+)</name>
        <dbReference type="ChEBI" id="CHEBI:29035"/>
        <label>2</label>
    </ligand>
</feature>
<feature type="binding site" evidence="10 13">
    <location>
        <position position="442"/>
    </location>
    <ligand>
        <name>Mn(2+)</name>
        <dbReference type="ChEBI" id="CHEBI:29035"/>
        <label>2</label>
    </ligand>
</feature>
<feature type="active site" description="Phosphoserine intermediate" evidence="10 11">
    <location>
        <position position="61"/>
    </location>
</feature>
<accession>A0A1G9E6B8</accession>
<evidence type="ECO:0000259" key="14">
    <source>
        <dbReference type="Pfam" id="PF01676"/>
    </source>
</evidence>
<evidence type="ECO:0000256" key="13">
    <source>
        <dbReference type="PIRSR" id="PIRSR001492-3"/>
    </source>
</evidence>
<comment type="catalytic activity">
    <reaction evidence="1 10">
        <text>(2R)-2-phosphoglycerate = (2R)-3-phosphoglycerate</text>
        <dbReference type="Rhea" id="RHEA:15901"/>
        <dbReference type="ChEBI" id="CHEBI:58272"/>
        <dbReference type="ChEBI" id="CHEBI:58289"/>
        <dbReference type="EC" id="5.4.2.12"/>
    </reaction>
</comment>